<keyword evidence="2 6" id="KW-0808">Transferase</keyword>
<dbReference type="InterPro" id="IPR050134">
    <property type="entry name" value="NAD-dep_sirtuin_deacylases"/>
</dbReference>
<evidence type="ECO:0000256" key="4">
    <source>
        <dbReference type="PROSITE-ProRule" id="PRU00236"/>
    </source>
</evidence>
<keyword evidence="3" id="KW-0520">NAD</keyword>
<dbReference type="Gene3D" id="3.30.1600.10">
    <property type="entry name" value="SIR2/SIRT2 'Small Domain"/>
    <property type="match status" value="1"/>
</dbReference>
<dbReference type="InterPro" id="IPR026590">
    <property type="entry name" value="Ssirtuin_cat_dom"/>
</dbReference>
<dbReference type="RefSeq" id="WP_368684386.1">
    <property type="nucleotide sequence ID" value="NZ_JAYMRW010000011.1"/>
</dbReference>
<evidence type="ECO:0000256" key="1">
    <source>
        <dbReference type="ARBA" id="ARBA00012928"/>
    </source>
</evidence>
<dbReference type="Proteomes" id="UP001390669">
    <property type="component" value="Unassembled WGS sequence"/>
</dbReference>
<keyword evidence="6" id="KW-0012">Acyltransferase</keyword>
<dbReference type="PANTHER" id="PTHR11085">
    <property type="entry name" value="NAD-DEPENDENT PROTEIN DEACYLASE SIRTUIN-5, MITOCHONDRIAL-RELATED"/>
    <property type="match status" value="1"/>
</dbReference>
<evidence type="ECO:0000259" key="5">
    <source>
        <dbReference type="PROSITE" id="PS50305"/>
    </source>
</evidence>
<accession>A0ABU9SIH0</accession>
<evidence type="ECO:0000256" key="3">
    <source>
        <dbReference type="ARBA" id="ARBA00023027"/>
    </source>
</evidence>
<evidence type="ECO:0000313" key="6">
    <source>
        <dbReference type="EMBL" id="MEM5450759.1"/>
    </source>
</evidence>
<reference evidence="6 7" key="1">
    <citation type="submission" date="2024-01" db="EMBL/GenBank/DDBJ databases">
        <title>The diversity of rhizobia nodulating Mimosa spp. in eleven states of Brazil covering several biomes is determined by host plant, location, and edaphic factors.</title>
        <authorList>
            <person name="Rouws L."/>
            <person name="Barauna A."/>
            <person name="Beukes C."/>
            <person name="De Faria S.M."/>
            <person name="Gross E."/>
            <person name="Dos Reis Junior F.B."/>
            <person name="Simon M."/>
            <person name="Maluk M."/>
            <person name="Odee D.W."/>
            <person name="Kenicer G."/>
            <person name="Young J.P.W."/>
            <person name="Reis V.M."/>
            <person name="Zilli J."/>
            <person name="James E.K."/>
        </authorList>
    </citation>
    <scope>NUCLEOTIDE SEQUENCE [LARGE SCALE GENOMIC DNA]</scope>
    <source>
        <strain evidence="6 7">JPY164</strain>
    </source>
</reference>
<proteinExistence type="predicted"/>
<dbReference type="Gene3D" id="3.40.50.1220">
    <property type="entry name" value="TPP-binding domain"/>
    <property type="match status" value="1"/>
</dbReference>
<comment type="caution">
    <text evidence="6">The sequence shown here is derived from an EMBL/GenBank/DDBJ whole genome shotgun (WGS) entry which is preliminary data.</text>
</comment>
<organism evidence="6 7">
    <name type="scientific">Paraburkholderia guartelaensis</name>
    <dbReference type="NCBI Taxonomy" id="2546446"/>
    <lineage>
        <taxon>Bacteria</taxon>
        <taxon>Pseudomonadati</taxon>
        <taxon>Pseudomonadota</taxon>
        <taxon>Betaproteobacteria</taxon>
        <taxon>Burkholderiales</taxon>
        <taxon>Burkholderiaceae</taxon>
        <taxon>Paraburkholderia</taxon>
    </lineage>
</organism>
<dbReference type="GO" id="GO:0034979">
    <property type="term" value="F:NAD-dependent protein lysine deacetylase activity"/>
    <property type="evidence" value="ECO:0007669"/>
    <property type="project" value="UniProtKB-EC"/>
</dbReference>
<evidence type="ECO:0000256" key="2">
    <source>
        <dbReference type="ARBA" id="ARBA00022679"/>
    </source>
</evidence>
<dbReference type="PROSITE" id="PS50305">
    <property type="entry name" value="SIRTUIN"/>
    <property type="match status" value="1"/>
</dbReference>
<dbReference type="EMBL" id="JAYMRW010000011">
    <property type="protein sequence ID" value="MEM5450759.1"/>
    <property type="molecule type" value="Genomic_DNA"/>
</dbReference>
<sequence>MNAHEIHRAADLIADADALIIAAGAGMSVDSGLPDFRGSRGVWTALDTPGATEDGLRELLQGRCFTANPRKAMQFYGHALDVCRRTTPHQGYGLLLEWARKKTHGAFVYTSNVDGQFQAAGFAETRILECHGSIHHFQCARPCSPQIWPATGFDKSMHAAYSTLLPRCPRCGGPARPNFLLFSDPAWLVSRTNAQRLRMEVWRGAPERPLVIEIGAGLALPTVRMFSESLRIPLVRINTHDVQAARANTVSLQGTALEALRHIERELSRRFACQHG</sequence>
<evidence type="ECO:0000313" key="7">
    <source>
        <dbReference type="Proteomes" id="UP001390669"/>
    </source>
</evidence>
<dbReference type="SUPFAM" id="SSF52467">
    <property type="entry name" value="DHS-like NAD/FAD-binding domain"/>
    <property type="match status" value="1"/>
</dbReference>
<name>A0ABU9SIH0_9BURK</name>
<dbReference type="InterPro" id="IPR026591">
    <property type="entry name" value="Sirtuin_cat_small_dom_sf"/>
</dbReference>
<comment type="caution">
    <text evidence="4">Lacks conserved residue(s) required for the propagation of feature annotation.</text>
</comment>
<feature type="domain" description="Deacetylase sirtuin-type" evidence="5">
    <location>
        <begin position="1"/>
        <end position="270"/>
    </location>
</feature>
<dbReference type="PANTHER" id="PTHR11085:SF4">
    <property type="entry name" value="NAD-DEPENDENT PROTEIN DEACYLASE"/>
    <property type="match status" value="1"/>
</dbReference>
<dbReference type="InterPro" id="IPR029035">
    <property type="entry name" value="DHS-like_NAD/FAD-binding_dom"/>
</dbReference>
<dbReference type="EC" id="2.3.1.286" evidence="1"/>
<dbReference type="InterPro" id="IPR003000">
    <property type="entry name" value="Sirtuin"/>
</dbReference>
<keyword evidence="7" id="KW-1185">Reference proteome</keyword>
<dbReference type="Pfam" id="PF02146">
    <property type="entry name" value="SIR2"/>
    <property type="match status" value="1"/>
</dbReference>
<protein>
    <recommendedName>
        <fullName evidence="1">protein acetyllysine N-acetyltransferase</fullName>
        <ecNumber evidence="1">2.3.1.286</ecNumber>
    </recommendedName>
</protein>
<gene>
    <name evidence="6" type="ORF">VSR33_25070</name>
</gene>